<organism evidence="1 2">
    <name type="scientific">Trichinella papuae</name>
    <dbReference type="NCBI Taxonomy" id="268474"/>
    <lineage>
        <taxon>Eukaryota</taxon>
        <taxon>Metazoa</taxon>
        <taxon>Ecdysozoa</taxon>
        <taxon>Nematoda</taxon>
        <taxon>Enoplea</taxon>
        <taxon>Dorylaimia</taxon>
        <taxon>Trichinellida</taxon>
        <taxon>Trichinellidae</taxon>
        <taxon>Trichinella</taxon>
    </lineage>
</organism>
<comment type="caution">
    <text evidence="1">The sequence shown here is derived from an EMBL/GenBank/DDBJ whole genome shotgun (WGS) entry which is preliminary data.</text>
</comment>
<evidence type="ECO:0000313" key="1">
    <source>
        <dbReference type="EMBL" id="KRZ71783.1"/>
    </source>
</evidence>
<reference evidence="1 2" key="1">
    <citation type="submission" date="2015-01" db="EMBL/GenBank/DDBJ databases">
        <title>Evolution of Trichinella species and genotypes.</title>
        <authorList>
            <person name="Korhonen P.K."/>
            <person name="Edoardo P."/>
            <person name="Giuseppe L.R."/>
            <person name="Gasser R.B."/>
        </authorList>
    </citation>
    <scope>NUCLEOTIDE SEQUENCE [LARGE SCALE GENOMIC DNA]</scope>
    <source>
        <strain evidence="1">ISS1980</strain>
    </source>
</reference>
<dbReference type="AlphaFoldDB" id="A0A0V1MJ29"/>
<proteinExistence type="predicted"/>
<dbReference type="EMBL" id="JYDO01000090">
    <property type="protein sequence ID" value="KRZ71783.1"/>
    <property type="molecule type" value="Genomic_DNA"/>
</dbReference>
<protein>
    <submittedName>
        <fullName evidence="1">Uncharacterized protein</fullName>
    </submittedName>
</protein>
<gene>
    <name evidence="1" type="ORF">T10_10307</name>
</gene>
<accession>A0A0V1MJ29</accession>
<evidence type="ECO:0000313" key="2">
    <source>
        <dbReference type="Proteomes" id="UP000054843"/>
    </source>
</evidence>
<name>A0A0V1MJ29_9BILA</name>
<dbReference type="Proteomes" id="UP000054843">
    <property type="component" value="Unassembled WGS sequence"/>
</dbReference>
<keyword evidence="2" id="KW-1185">Reference proteome</keyword>
<sequence length="71" mass="8088">MEWVTGGFVPSGNNVHHWGTDFSAYGCINTKKKPKIPIICSLIKHLIGRYNQTRCDKEQFQNHDTKVGRSV</sequence>